<accession>A0A3B7MQI9</accession>
<feature type="chain" id="PRO_5017671578" evidence="1">
    <location>
        <begin position="22"/>
        <end position="199"/>
    </location>
</feature>
<dbReference type="AlphaFoldDB" id="A0A3B7MQI9"/>
<keyword evidence="3" id="KW-1185">Reference proteome</keyword>
<dbReference type="Proteomes" id="UP000263900">
    <property type="component" value="Chromosome"/>
</dbReference>
<evidence type="ECO:0000313" key="2">
    <source>
        <dbReference type="EMBL" id="AXY76804.1"/>
    </source>
</evidence>
<protein>
    <submittedName>
        <fullName evidence="2">Uncharacterized protein</fullName>
    </submittedName>
</protein>
<dbReference type="KEGG" id="pseg:D3H65_23645"/>
<dbReference type="EMBL" id="CP032157">
    <property type="protein sequence ID" value="AXY76804.1"/>
    <property type="molecule type" value="Genomic_DNA"/>
</dbReference>
<evidence type="ECO:0000256" key="1">
    <source>
        <dbReference type="SAM" id="SignalP"/>
    </source>
</evidence>
<reference evidence="2 3" key="1">
    <citation type="submission" date="2018-09" db="EMBL/GenBank/DDBJ databases">
        <title>Genome sequencing of strain 6GH32-13.</title>
        <authorList>
            <person name="Weon H.-Y."/>
            <person name="Heo J."/>
            <person name="Kwon S.-W."/>
        </authorList>
    </citation>
    <scope>NUCLEOTIDE SEQUENCE [LARGE SCALE GENOMIC DNA]</scope>
    <source>
        <strain evidence="2 3">5GH32-13</strain>
    </source>
</reference>
<feature type="signal peptide" evidence="1">
    <location>
        <begin position="1"/>
        <end position="21"/>
    </location>
</feature>
<evidence type="ECO:0000313" key="3">
    <source>
        <dbReference type="Proteomes" id="UP000263900"/>
    </source>
</evidence>
<keyword evidence="1" id="KW-0732">Signal</keyword>
<dbReference type="RefSeq" id="WP_119052681.1">
    <property type="nucleotide sequence ID" value="NZ_CP032157.1"/>
</dbReference>
<gene>
    <name evidence="2" type="ORF">D3H65_23645</name>
</gene>
<name>A0A3B7MQI9_9BACT</name>
<proteinExistence type="predicted"/>
<organism evidence="2 3">
    <name type="scientific">Paraflavitalea soli</name>
    <dbReference type="NCBI Taxonomy" id="2315862"/>
    <lineage>
        <taxon>Bacteria</taxon>
        <taxon>Pseudomonadati</taxon>
        <taxon>Bacteroidota</taxon>
        <taxon>Chitinophagia</taxon>
        <taxon>Chitinophagales</taxon>
        <taxon>Chitinophagaceae</taxon>
        <taxon>Paraflavitalea</taxon>
    </lineage>
</organism>
<sequence>MKSLSIFVLAITLLAATVTNIFEDLSVTEDDAKENVIASFGGGFISTSYEVIKKAKSLPDELQVAGTRQLIRFAKEYSKTSDFQKKYTKWRNERLGYKKKKLGIPNPMKMIDNAIDKQLNKADDEKRFPADAKELIKQRLKEFLTISATVDFDAKLNGSMFANPAYEAKDGQWKMCFRAGKSVVEAAREEAQAWLKELE</sequence>
<dbReference type="OrthoDB" id="1409070at2"/>